<keyword evidence="5 11" id="KW-0808">Transferase</keyword>
<protein>
    <recommendedName>
        <fullName evidence="3 11">DNA-directed RNA polymerase subunit alpha</fullName>
        <shortName evidence="11">RNAP subunit alpha</shortName>
        <ecNumber evidence="2 11">2.7.7.6</ecNumber>
    </recommendedName>
    <alternativeName>
        <fullName evidence="9 11">RNA polymerase subunit alpha</fullName>
    </alternativeName>
    <alternativeName>
        <fullName evidence="8 11">Transcriptase subunit alpha</fullName>
    </alternativeName>
</protein>
<feature type="region of interest" description="Alpha C-terminal domain (alpha-CTD)" evidence="11">
    <location>
        <begin position="251"/>
        <end position="317"/>
    </location>
</feature>
<dbReference type="Gene3D" id="1.10.150.20">
    <property type="entry name" value="5' to 3' exonuclease, C-terminal subdomain"/>
    <property type="match status" value="1"/>
</dbReference>
<feature type="domain" description="DNA-directed RNA polymerase RpoA/D/Rpb3-type" evidence="13">
    <location>
        <begin position="23"/>
        <end position="231"/>
    </location>
</feature>
<dbReference type="NCBIfam" id="TIGR02027">
    <property type="entry name" value="rpoA"/>
    <property type="match status" value="1"/>
</dbReference>
<dbReference type="FunFam" id="2.170.120.12:FF:000001">
    <property type="entry name" value="DNA-directed RNA polymerase subunit alpha"/>
    <property type="match status" value="1"/>
</dbReference>
<keyword evidence="7 11" id="KW-0804">Transcription</keyword>
<evidence type="ECO:0000256" key="11">
    <source>
        <dbReference type="HAMAP-Rule" id="MF_00059"/>
    </source>
</evidence>
<dbReference type="InterPro" id="IPR036603">
    <property type="entry name" value="RBP11-like"/>
</dbReference>
<comment type="domain">
    <text evidence="11">The N-terminal domain is essential for RNAP assembly and basal transcription, whereas the C-terminal domain is involved in interaction with transcriptional regulators and with upstream promoter elements.</text>
</comment>
<evidence type="ECO:0000256" key="4">
    <source>
        <dbReference type="ARBA" id="ARBA00022478"/>
    </source>
</evidence>
<dbReference type="SUPFAM" id="SSF47789">
    <property type="entry name" value="C-terminal domain of RNA polymerase alpha subunit"/>
    <property type="match status" value="1"/>
</dbReference>
<proteinExistence type="inferred from homology"/>
<evidence type="ECO:0000313" key="14">
    <source>
        <dbReference type="EMBL" id="PIS16209.1"/>
    </source>
</evidence>
<evidence type="ECO:0000256" key="1">
    <source>
        <dbReference type="ARBA" id="ARBA00007123"/>
    </source>
</evidence>
<dbReference type="InterPro" id="IPR011262">
    <property type="entry name" value="DNA-dir_RNA_pol_insert"/>
</dbReference>
<dbReference type="EMBL" id="PEZF01000179">
    <property type="protein sequence ID" value="PIS16209.1"/>
    <property type="molecule type" value="Genomic_DNA"/>
</dbReference>
<dbReference type="CDD" id="cd06928">
    <property type="entry name" value="RNAP_alpha_NTD"/>
    <property type="match status" value="1"/>
</dbReference>
<dbReference type="InterPro" id="IPR036643">
    <property type="entry name" value="RNApol_insert_sf"/>
</dbReference>
<keyword evidence="6 11" id="KW-0548">Nucleotidyltransferase</keyword>
<dbReference type="SMART" id="SM00662">
    <property type="entry name" value="RPOLD"/>
    <property type="match status" value="1"/>
</dbReference>
<dbReference type="Pfam" id="PF01000">
    <property type="entry name" value="RNA_pol_A_bac"/>
    <property type="match status" value="1"/>
</dbReference>
<dbReference type="SUPFAM" id="SSF55257">
    <property type="entry name" value="RBP11-like subunits of RNA polymerase"/>
    <property type="match status" value="1"/>
</dbReference>
<feature type="region of interest" description="Disordered" evidence="12">
    <location>
        <begin position="238"/>
        <end position="262"/>
    </location>
</feature>
<reference evidence="15" key="1">
    <citation type="submission" date="2017-09" db="EMBL/GenBank/DDBJ databases">
        <title>Depth-based differentiation of microbial function through sediment-hosted aquifers and enrichment of novel symbionts in the deep terrestrial subsurface.</title>
        <authorList>
            <person name="Probst A.J."/>
            <person name="Ladd B."/>
            <person name="Jarett J.K."/>
            <person name="Geller-Mcgrath D.E."/>
            <person name="Sieber C.M.K."/>
            <person name="Emerson J.B."/>
            <person name="Anantharaman K."/>
            <person name="Thomas B.C."/>
            <person name="Malmstrom R."/>
            <person name="Stieglmeier M."/>
            <person name="Klingl A."/>
            <person name="Woyke T."/>
            <person name="Ryan C.M."/>
            <person name="Banfield J.F."/>
        </authorList>
    </citation>
    <scope>NUCLEOTIDE SEQUENCE [LARGE SCALE GENOMIC DNA]</scope>
</reference>
<evidence type="ECO:0000259" key="13">
    <source>
        <dbReference type="SMART" id="SM00662"/>
    </source>
</evidence>
<evidence type="ECO:0000256" key="8">
    <source>
        <dbReference type="ARBA" id="ARBA00032524"/>
    </source>
</evidence>
<evidence type="ECO:0000256" key="5">
    <source>
        <dbReference type="ARBA" id="ARBA00022679"/>
    </source>
</evidence>
<evidence type="ECO:0000256" key="6">
    <source>
        <dbReference type="ARBA" id="ARBA00022695"/>
    </source>
</evidence>
<dbReference type="Gene3D" id="2.170.120.12">
    <property type="entry name" value="DNA-directed RNA polymerase, insert domain"/>
    <property type="match status" value="1"/>
</dbReference>
<keyword evidence="4 11" id="KW-0240">DNA-directed RNA polymerase</keyword>
<dbReference type="GO" id="GO:0006351">
    <property type="term" value="P:DNA-templated transcription"/>
    <property type="evidence" value="ECO:0007669"/>
    <property type="project" value="UniProtKB-UniRule"/>
</dbReference>
<feature type="region of interest" description="Alpha N-terminal domain (alpha-NTD)" evidence="11">
    <location>
        <begin position="1"/>
        <end position="232"/>
    </location>
</feature>
<name>A0A2H0WWB7_9BACT</name>
<evidence type="ECO:0000256" key="9">
    <source>
        <dbReference type="ARBA" id="ARBA00033070"/>
    </source>
</evidence>
<gene>
    <name evidence="11" type="primary">rpoA</name>
    <name evidence="14" type="ORF">COT61_05135</name>
</gene>
<dbReference type="InterPro" id="IPR011260">
    <property type="entry name" value="RNAP_asu_C"/>
</dbReference>
<dbReference type="GO" id="GO:0005737">
    <property type="term" value="C:cytoplasm"/>
    <property type="evidence" value="ECO:0007669"/>
    <property type="project" value="UniProtKB-ARBA"/>
</dbReference>
<dbReference type="InterPro" id="IPR011773">
    <property type="entry name" value="DNA-dir_RpoA"/>
</dbReference>
<dbReference type="GO" id="GO:0003677">
    <property type="term" value="F:DNA binding"/>
    <property type="evidence" value="ECO:0007669"/>
    <property type="project" value="UniProtKB-UniRule"/>
</dbReference>
<comment type="function">
    <text evidence="11">DNA-dependent RNA polymerase catalyzes the transcription of DNA into RNA using the four ribonucleoside triphosphates as substrates.</text>
</comment>
<dbReference type="NCBIfam" id="NF003513">
    <property type="entry name" value="PRK05182.1-2"/>
    <property type="match status" value="1"/>
</dbReference>
<organism evidence="14 15">
    <name type="scientific">Candidatus Portnoybacteria bacterium CG09_land_8_20_14_0_10_44_13</name>
    <dbReference type="NCBI Taxonomy" id="1974811"/>
    <lineage>
        <taxon>Bacteria</taxon>
        <taxon>Candidatus Portnoyibacteriota</taxon>
    </lineage>
</organism>
<dbReference type="GO" id="GO:0046983">
    <property type="term" value="F:protein dimerization activity"/>
    <property type="evidence" value="ECO:0007669"/>
    <property type="project" value="InterPro"/>
</dbReference>
<dbReference type="InterPro" id="IPR011263">
    <property type="entry name" value="DNA-dir_RNA_pol_RpoA/D/Rpb3"/>
</dbReference>
<sequence>MLHELMQISLPLLPKIIKQEGNKAFFEIEGCYPGYGITLGNALRRVLLSSLGGAAITGVKIKGVQHEFSTIPFVAETVLDIILNLKQIRLKLHSDQPVKIFLKAKGEKEVSAKDIETPSEVEVVTKDVHIATLTDKKAALEMEIEVDRGLGYEPVESRKRERLEIGQIAIDAFFTPVKKVNFEVENMRVGERTDYNRLKLEIETDGTISPSEALEKAGKILVDHFGVISDFTKKEEVKTKKKEKQEDKEGAGPGKMKVDDLKISSRTSKSLIEAGIKTASGLAKKTEESLKEVKGLGGRGIEEVKKALKKVGLGLKE</sequence>
<comment type="subunit">
    <text evidence="11">Homodimer. The RNAP catalytic core consists of 2 alpha, 1 beta, 1 beta' and 1 omega subunit. When a sigma factor is associated with the core the holoenzyme is formed, which can initiate transcription.</text>
</comment>
<evidence type="ECO:0000256" key="3">
    <source>
        <dbReference type="ARBA" id="ARBA00015972"/>
    </source>
</evidence>
<dbReference type="SUPFAM" id="SSF56553">
    <property type="entry name" value="Insert subdomain of RNA polymerase alpha subunit"/>
    <property type="match status" value="1"/>
</dbReference>
<dbReference type="GO" id="GO:0003899">
    <property type="term" value="F:DNA-directed RNA polymerase activity"/>
    <property type="evidence" value="ECO:0007669"/>
    <property type="project" value="UniProtKB-UniRule"/>
</dbReference>
<dbReference type="GO" id="GO:0000428">
    <property type="term" value="C:DNA-directed RNA polymerase complex"/>
    <property type="evidence" value="ECO:0007669"/>
    <property type="project" value="UniProtKB-KW"/>
</dbReference>
<comment type="similarity">
    <text evidence="1 11">Belongs to the RNA polymerase alpha chain family.</text>
</comment>
<evidence type="ECO:0000256" key="10">
    <source>
        <dbReference type="ARBA" id="ARBA00048552"/>
    </source>
</evidence>
<dbReference type="Gene3D" id="3.30.1360.10">
    <property type="entry name" value="RNA polymerase, RBP11-like subunit"/>
    <property type="match status" value="1"/>
</dbReference>
<evidence type="ECO:0000256" key="2">
    <source>
        <dbReference type="ARBA" id="ARBA00012418"/>
    </source>
</evidence>
<dbReference type="EC" id="2.7.7.6" evidence="2 11"/>
<dbReference type="Pfam" id="PF03118">
    <property type="entry name" value="RNA_pol_A_CTD"/>
    <property type="match status" value="1"/>
</dbReference>
<dbReference type="Proteomes" id="UP000229080">
    <property type="component" value="Unassembled WGS sequence"/>
</dbReference>
<comment type="caution">
    <text evidence="14">The sequence shown here is derived from an EMBL/GenBank/DDBJ whole genome shotgun (WGS) entry which is preliminary data.</text>
</comment>
<dbReference type="HAMAP" id="MF_00059">
    <property type="entry name" value="RNApol_bact_RpoA"/>
    <property type="match status" value="1"/>
</dbReference>
<evidence type="ECO:0000313" key="15">
    <source>
        <dbReference type="Proteomes" id="UP000229080"/>
    </source>
</evidence>
<dbReference type="Pfam" id="PF01193">
    <property type="entry name" value="RNA_pol_L"/>
    <property type="match status" value="1"/>
</dbReference>
<accession>A0A2H0WWB7</accession>
<evidence type="ECO:0000256" key="12">
    <source>
        <dbReference type="SAM" id="MobiDB-lite"/>
    </source>
</evidence>
<comment type="catalytic activity">
    <reaction evidence="10 11">
        <text>RNA(n) + a ribonucleoside 5'-triphosphate = RNA(n+1) + diphosphate</text>
        <dbReference type="Rhea" id="RHEA:21248"/>
        <dbReference type="Rhea" id="RHEA-COMP:14527"/>
        <dbReference type="Rhea" id="RHEA-COMP:17342"/>
        <dbReference type="ChEBI" id="CHEBI:33019"/>
        <dbReference type="ChEBI" id="CHEBI:61557"/>
        <dbReference type="ChEBI" id="CHEBI:140395"/>
        <dbReference type="EC" id="2.7.7.6"/>
    </reaction>
</comment>
<evidence type="ECO:0000256" key="7">
    <source>
        <dbReference type="ARBA" id="ARBA00023163"/>
    </source>
</evidence>
<dbReference type="AlphaFoldDB" id="A0A2H0WWB7"/>
<dbReference type="NCBIfam" id="NF003519">
    <property type="entry name" value="PRK05182.2-5"/>
    <property type="match status" value="1"/>
</dbReference>